<dbReference type="AlphaFoldDB" id="A0A5J9TSI7"/>
<gene>
    <name evidence="2" type="ORF">EJB05_37091</name>
</gene>
<evidence type="ECO:0000313" key="2">
    <source>
        <dbReference type="EMBL" id="TVU13671.1"/>
    </source>
</evidence>
<feature type="signal peptide" evidence="1">
    <location>
        <begin position="1"/>
        <end position="31"/>
    </location>
</feature>
<feature type="chain" id="PRO_5023854622" description="Knottin scorpion toxin-like domain-containing protein" evidence="1">
    <location>
        <begin position="32"/>
        <end position="79"/>
    </location>
</feature>
<feature type="non-terminal residue" evidence="2">
    <location>
        <position position="1"/>
    </location>
</feature>
<keyword evidence="1" id="KW-0732">Signal</keyword>
<dbReference type="Gramene" id="TVU13671">
    <property type="protein sequence ID" value="TVU13671"/>
    <property type="gene ID" value="EJB05_37091"/>
</dbReference>
<sequence>MALHKTEDARLLFVVAITVIALVMSPCPVQGDPTCDRMPGCTPNKCRQHCIENDDGNLRDTKCWTDVQNFLDCCCDYDD</sequence>
<protein>
    <recommendedName>
        <fullName evidence="4">Knottin scorpion toxin-like domain-containing protein</fullName>
    </recommendedName>
</protein>
<dbReference type="OrthoDB" id="691834at2759"/>
<comment type="caution">
    <text evidence="2">The sequence shown here is derived from an EMBL/GenBank/DDBJ whole genome shotgun (WGS) entry which is preliminary data.</text>
</comment>
<dbReference type="EMBL" id="RWGY01000031">
    <property type="protein sequence ID" value="TVU13671.1"/>
    <property type="molecule type" value="Genomic_DNA"/>
</dbReference>
<evidence type="ECO:0008006" key="4">
    <source>
        <dbReference type="Google" id="ProtNLM"/>
    </source>
</evidence>
<name>A0A5J9TSI7_9POAL</name>
<proteinExistence type="predicted"/>
<reference evidence="2 3" key="1">
    <citation type="journal article" date="2019" name="Sci. Rep.">
        <title>A high-quality genome of Eragrostis curvula grass provides insights into Poaceae evolution and supports new strategies to enhance forage quality.</title>
        <authorList>
            <person name="Carballo J."/>
            <person name="Santos B.A.C.M."/>
            <person name="Zappacosta D."/>
            <person name="Garbus I."/>
            <person name="Selva J.P."/>
            <person name="Gallo C.A."/>
            <person name="Diaz A."/>
            <person name="Albertini E."/>
            <person name="Caccamo M."/>
            <person name="Echenique V."/>
        </authorList>
    </citation>
    <scope>NUCLEOTIDE SEQUENCE [LARGE SCALE GENOMIC DNA]</scope>
    <source>
        <strain evidence="3">cv. Victoria</strain>
        <tissue evidence="2">Leaf</tissue>
    </source>
</reference>
<evidence type="ECO:0000313" key="3">
    <source>
        <dbReference type="Proteomes" id="UP000324897"/>
    </source>
</evidence>
<accession>A0A5J9TSI7</accession>
<organism evidence="2 3">
    <name type="scientific">Eragrostis curvula</name>
    <name type="common">weeping love grass</name>
    <dbReference type="NCBI Taxonomy" id="38414"/>
    <lineage>
        <taxon>Eukaryota</taxon>
        <taxon>Viridiplantae</taxon>
        <taxon>Streptophyta</taxon>
        <taxon>Embryophyta</taxon>
        <taxon>Tracheophyta</taxon>
        <taxon>Spermatophyta</taxon>
        <taxon>Magnoliopsida</taxon>
        <taxon>Liliopsida</taxon>
        <taxon>Poales</taxon>
        <taxon>Poaceae</taxon>
        <taxon>PACMAD clade</taxon>
        <taxon>Chloridoideae</taxon>
        <taxon>Eragrostideae</taxon>
        <taxon>Eragrostidinae</taxon>
        <taxon>Eragrostis</taxon>
    </lineage>
</organism>
<keyword evidence="3" id="KW-1185">Reference proteome</keyword>
<evidence type="ECO:0000256" key="1">
    <source>
        <dbReference type="SAM" id="SignalP"/>
    </source>
</evidence>
<dbReference type="Proteomes" id="UP000324897">
    <property type="component" value="Unassembled WGS sequence"/>
</dbReference>